<sequence>MTRAFDHGRKIARRTLLAAGPALAAGQALASSPPDVRVRGGKAYSESAMVMSVAADGSSAMTLRFCRFPVEGLTWLWCHILVDGQLYAFTRHDLPCTGERLADTPAAAYGAAPLKAGLARTGRGRDLSDVQLHADLRFHRSRNAPHGPGAVHGRFMGRFYPVDALDTQVLEGRDEVYGAFRAQVEIAGRRFVHEGPAKFHEQRQTAPRFETPFCYAWLAGPTAAATTLLIPPGATGGWRFDGVEAPLADMTLDPPGSERRAAWRLKDGRVLPGRLRALIRYEIPIYDRNWQGSFVTGECDGRPVVGAMNDWPGPPDIYAAAATRGQRW</sequence>
<feature type="signal peptide" evidence="1">
    <location>
        <begin position="1"/>
        <end position="24"/>
    </location>
</feature>
<evidence type="ECO:0000313" key="3">
    <source>
        <dbReference type="Proteomes" id="UP000249524"/>
    </source>
</evidence>
<protein>
    <recommendedName>
        <fullName evidence="4">DUF1838 domain-containing protein</fullName>
    </recommendedName>
</protein>
<comment type="caution">
    <text evidence="2">The sequence shown here is derived from an EMBL/GenBank/DDBJ whole genome shotgun (WGS) entry which is preliminary data.</text>
</comment>
<proteinExistence type="predicted"/>
<evidence type="ECO:0000256" key="1">
    <source>
        <dbReference type="SAM" id="SignalP"/>
    </source>
</evidence>
<reference evidence="2 3" key="1">
    <citation type="submission" date="2018-05" db="EMBL/GenBank/DDBJ databases">
        <authorList>
            <person name="Lanie J.A."/>
            <person name="Ng W.-L."/>
            <person name="Kazmierczak K.M."/>
            <person name="Andrzejewski T.M."/>
            <person name="Davidsen T.M."/>
            <person name="Wayne K.J."/>
            <person name="Tettelin H."/>
            <person name="Glass J.I."/>
            <person name="Rusch D."/>
            <person name="Podicherti R."/>
            <person name="Tsui H.-C.T."/>
            <person name="Winkler M.E."/>
        </authorList>
    </citation>
    <scope>NUCLEOTIDE SEQUENCE [LARGE SCALE GENOMIC DNA]</scope>
    <source>
        <strain evidence="2 3">BUT-10</strain>
    </source>
</reference>
<dbReference type="EMBL" id="QFYS01000004">
    <property type="protein sequence ID" value="RAK65608.1"/>
    <property type="molecule type" value="Genomic_DNA"/>
</dbReference>
<dbReference type="OrthoDB" id="115252at2"/>
<keyword evidence="1" id="KW-0732">Signal</keyword>
<evidence type="ECO:0000313" key="2">
    <source>
        <dbReference type="EMBL" id="RAK65608.1"/>
    </source>
</evidence>
<organism evidence="2 3">
    <name type="scientific">Phenylobacterium kunshanense</name>
    <dbReference type="NCBI Taxonomy" id="1445034"/>
    <lineage>
        <taxon>Bacteria</taxon>
        <taxon>Pseudomonadati</taxon>
        <taxon>Pseudomonadota</taxon>
        <taxon>Alphaproteobacteria</taxon>
        <taxon>Caulobacterales</taxon>
        <taxon>Caulobacteraceae</taxon>
        <taxon>Phenylobacterium</taxon>
    </lineage>
</organism>
<dbReference type="AlphaFoldDB" id="A0A328BKX7"/>
<dbReference type="Proteomes" id="UP000249524">
    <property type="component" value="Unassembled WGS sequence"/>
</dbReference>
<gene>
    <name evidence="2" type="ORF">DJ019_11665</name>
</gene>
<feature type="chain" id="PRO_5016320342" description="DUF1838 domain-containing protein" evidence="1">
    <location>
        <begin position="25"/>
        <end position="328"/>
    </location>
</feature>
<accession>A0A328BKX7</accession>
<name>A0A328BKX7_9CAUL</name>
<dbReference type="RefSeq" id="WP_111276204.1">
    <property type="nucleotide sequence ID" value="NZ_QFYS01000004.1"/>
</dbReference>
<evidence type="ECO:0008006" key="4">
    <source>
        <dbReference type="Google" id="ProtNLM"/>
    </source>
</evidence>
<keyword evidence="3" id="KW-1185">Reference proteome</keyword>